<comment type="similarity">
    <text evidence="1 7">Belongs to the thymidylate kinase family.</text>
</comment>
<dbReference type="GO" id="GO:0005737">
    <property type="term" value="C:cytoplasm"/>
    <property type="evidence" value="ECO:0007669"/>
    <property type="project" value="TreeGrafter"/>
</dbReference>
<dbReference type="GO" id="GO:0006227">
    <property type="term" value="P:dUDP biosynthetic process"/>
    <property type="evidence" value="ECO:0007669"/>
    <property type="project" value="TreeGrafter"/>
</dbReference>
<gene>
    <name evidence="7" type="primary">tmk</name>
    <name evidence="9" type="ORF">KI809_18020</name>
</gene>
<evidence type="ECO:0000256" key="1">
    <source>
        <dbReference type="ARBA" id="ARBA00009776"/>
    </source>
</evidence>
<keyword evidence="5 7" id="KW-0418">Kinase</keyword>
<dbReference type="GO" id="GO:0004798">
    <property type="term" value="F:dTMP kinase activity"/>
    <property type="evidence" value="ECO:0007669"/>
    <property type="project" value="UniProtKB-UniRule"/>
</dbReference>
<evidence type="ECO:0000259" key="8">
    <source>
        <dbReference type="Pfam" id="PF02223"/>
    </source>
</evidence>
<protein>
    <recommendedName>
        <fullName evidence="7">Thymidylate kinase</fullName>
        <ecNumber evidence="7">2.7.4.9</ecNumber>
    </recommendedName>
    <alternativeName>
        <fullName evidence="7">dTMP kinase</fullName>
    </alternativeName>
</protein>
<comment type="function">
    <text evidence="7">Phosphorylation of dTMP to form dTDP in both de novo and salvage pathways of dTTP synthesis.</text>
</comment>
<reference evidence="9 10" key="1">
    <citation type="submission" date="2021-05" db="EMBL/GenBank/DDBJ databases">
        <title>The draft genome of Geobacter pelophilus DSM 12255.</title>
        <authorList>
            <person name="Xu Z."/>
            <person name="Masuda Y."/>
            <person name="Itoh H."/>
            <person name="Senoo K."/>
        </authorList>
    </citation>
    <scope>NUCLEOTIDE SEQUENCE [LARGE SCALE GENOMIC DNA]</scope>
    <source>
        <strain evidence="9 10">DSM 12255</strain>
    </source>
</reference>
<dbReference type="SUPFAM" id="SSF52540">
    <property type="entry name" value="P-loop containing nucleoside triphosphate hydrolases"/>
    <property type="match status" value="1"/>
</dbReference>
<dbReference type="EMBL" id="JAHCVJ010000009">
    <property type="protein sequence ID" value="MBT0666213.1"/>
    <property type="molecule type" value="Genomic_DNA"/>
</dbReference>
<dbReference type="InterPro" id="IPR018094">
    <property type="entry name" value="Thymidylate_kinase"/>
</dbReference>
<accession>A0AAW4L5G0</accession>
<dbReference type="PANTHER" id="PTHR10344">
    <property type="entry name" value="THYMIDYLATE KINASE"/>
    <property type="match status" value="1"/>
</dbReference>
<dbReference type="HAMAP" id="MF_00165">
    <property type="entry name" value="Thymidylate_kinase"/>
    <property type="match status" value="1"/>
</dbReference>
<dbReference type="GO" id="GO:0006235">
    <property type="term" value="P:dTTP biosynthetic process"/>
    <property type="evidence" value="ECO:0007669"/>
    <property type="project" value="UniProtKB-UniRule"/>
</dbReference>
<evidence type="ECO:0000313" key="9">
    <source>
        <dbReference type="EMBL" id="MBT0666213.1"/>
    </source>
</evidence>
<evidence type="ECO:0000256" key="2">
    <source>
        <dbReference type="ARBA" id="ARBA00022679"/>
    </source>
</evidence>
<evidence type="ECO:0000313" key="10">
    <source>
        <dbReference type="Proteomes" id="UP000811899"/>
    </source>
</evidence>
<keyword evidence="10" id="KW-1185">Reference proteome</keyword>
<keyword evidence="2 7" id="KW-0808">Transferase</keyword>
<evidence type="ECO:0000256" key="7">
    <source>
        <dbReference type="HAMAP-Rule" id="MF_00165"/>
    </source>
</evidence>
<feature type="domain" description="Thymidylate kinase-like" evidence="8">
    <location>
        <begin position="23"/>
        <end position="215"/>
    </location>
</feature>
<evidence type="ECO:0000256" key="6">
    <source>
        <dbReference type="ARBA" id="ARBA00022840"/>
    </source>
</evidence>
<evidence type="ECO:0000256" key="4">
    <source>
        <dbReference type="ARBA" id="ARBA00022741"/>
    </source>
</evidence>
<dbReference type="InterPro" id="IPR039430">
    <property type="entry name" value="Thymidylate_kin-like_dom"/>
</dbReference>
<dbReference type="Proteomes" id="UP000811899">
    <property type="component" value="Unassembled WGS sequence"/>
</dbReference>
<name>A0AAW4L5G0_9BACT</name>
<proteinExistence type="inferred from homology"/>
<sequence length="226" mass="25383">MKFYSEGIPGVDPQELTGRLIVIEGADGSGRSTQIDILRDYLENKGHATVNMGLRRSTLVSEELNQAKQGNVLGEITRSLFYATDFADQLENRIIPALKAGFIVLADRYIYTLMARDITRGADREWVRSLYGIALIPDLVVYLKVSPAQLVERNLCKNSTLDYWESGMDLGLSRDSFDSFIRYQKLIQKEFALLQKQYGFITINGNLSSRAVAKEICSKVTEVLGD</sequence>
<evidence type="ECO:0000256" key="5">
    <source>
        <dbReference type="ARBA" id="ARBA00022777"/>
    </source>
</evidence>
<dbReference type="CDD" id="cd01672">
    <property type="entry name" value="TMPK"/>
    <property type="match status" value="1"/>
</dbReference>
<keyword evidence="4 7" id="KW-0547">Nucleotide-binding</keyword>
<dbReference type="AlphaFoldDB" id="A0AAW4L5G0"/>
<organism evidence="9 10">
    <name type="scientific">Geoanaerobacter pelophilus</name>
    <dbReference type="NCBI Taxonomy" id="60036"/>
    <lineage>
        <taxon>Bacteria</taxon>
        <taxon>Pseudomonadati</taxon>
        <taxon>Thermodesulfobacteriota</taxon>
        <taxon>Desulfuromonadia</taxon>
        <taxon>Geobacterales</taxon>
        <taxon>Geobacteraceae</taxon>
        <taxon>Geoanaerobacter</taxon>
    </lineage>
</organism>
<keyword evidence="6 7" id="KW-0067">ATP-binding</keyword>
<dbReference type="Gene3D" id="3.40.50.300">
    <property type="entry name" value="P-loop containing nucleotide triphosphate hydrolases"/>
    <property type="match status" value="1"/>
</dbReference>
<comment type="caution">
    <text evidence="7">Lacks conserved residue(s) required for the propagation of feature annotation.</text>
</comment>
<dbReference type="GO" id="GO:0005524">
    <property type="term" value="F:ATP binding"/>
    <property type="evidence" value="ECO:0007669"/>
    <property type="project" value="UniProtKB-UniRule"/>
</dbReference>
<comment type="catalytic activity">
    <reaction evidence="7">
        <text>dTMP + ATP = dTDP + ADP</text>
        <dbReference type="Rhea" id="RHEA:13517"/>
        <dbReference type="ChEBI" id="CHEBI:30616"/>
        <dbReference type="ChEBI" id="CHEBI:58369"/>
        <dbReference type="ChEBI" id="CHEBI:63528"/>
        <dbReference type="ChEBI" id="CHEBI:456216"/>
        <dbReference type="EC" id="2.7.4.9"/>
    </reaction>
</comment>
<dbReference type="InterPro" id="IPR027417">
    <property type="entry name" value="P-loop_NTPase"/>
</dbReference>
<dbReference type="RefSeq" id="WP_214172982.1">
    <property type="nucleotide sequence ID" value="NZ_JAHCVJ010000009.1"/>
</dbReference>
<comment type="caution">
    <text evidence="9">The sequence shown here is derived from an EMBL/GenBank/DDBJ whole genome shotgun (WGS) entry which is preliminary data.</text>
</comment>
<dbReference type="Pfam" id="PF02223">
    <property type="entry name" value="Thymidylate_kin"/>
    <property type="match status" value="1"/>
</dbReference>
<dbReference type="GO" id="GO:0006233">
    <property type="term" value="P:dTDP biosynthetic process"/>
    <property type="evidence" value="ECO:0007669"/>
    <property type="project" value="InterPro"/>
</dbReference>
<dbReference type="PANTHER" id="PTHR10344:SF1">
    <property type="entry name" value="THYMIDYLATE KINASE"/>
    <property type="match status" value="1"/>
</dbReference>
<evidence type="ECO:0000256" key="3">
    <source>
        <dbReference type="ARBA" id="ARBA00022727"/>
    </source>
</evidence>
<keyword evidence="3 7" id="KW-0545">Nucleotide biosynthesis</keyword>
<dbReference type="EC" id="2.7.4.9" evidence="7"/>